<sequence length="150" mass="16508">MGTGPQTNNLAGQPMSGLYSVLRRMQMQIKGLAESGVCCQRKPEDGAAVHTTGRHYKVSRSRELNILQPPGLTSLESLTDERIRTSYNMSETLGLCSSMIGSVISGLPDPHSTEACPSGSGIFWKRDSGRTWKSWRAQQQLSKSNRLQRP</sequence>
<reference evidence="1" key="1">
    <citation type="submission" date="2021-06" db="EMBL/GenBank/DDBJ databases">
        <title>Comparative genomics, transcriptomics and evolutionary studies reveal genomic signatures of adaptation to plant cell wall in hemibiotrophic fungi.</title>
        <authorList>
            <consortium name="DOE Joint Genome Institute"/>
            <person name="Baroncelli R."/>
            <person name="Diaz J.F."/>
            <person name="Benocci T."/>
            <person name="Peng M."/>
            <person name="Battaglia E."/>
            <person name="Haridas S."/>
            <person name="Andreopoulos W."/>
            <person name="Labutti K."/>
            <person name="Pangilinan J."/>
            <person name="Floch G.L."/>
            <person name="Makela M.R."/>
            <person name="Henrissat B."/>
            <person name="Grigoriev I.V."/>
            <person name="Crouch J.A."/>
            <person name="De Vries R.P."/>
            <person name="Sukno S.A."/>
            <person name="Thon M.R."/>
        </authorList>
    </citation>
    <scope>NUCLEOTIDE SEQUENCE</scope>
    <source>
        <strain evidence="1">CBS 102054</strain>
    </source>
</reference>
<evidence type="ECO:0000313" key="2">
    <source>
        <dbReference type="Proteomes" id="UP001243989"/>
    </source>
</evidence>
<evidence type="ECO:0000313" key="1">
    <source>
        <dbReference type="EMBL" id="KAK1638297.1"/>
    </source>
</evidence>
<organism evidence="1 2">
    <name type="scientific">Colletotrichum phormii</name>
    <dbReference type="NCBI Taxonomy" id="359342"/>
    <lineage>
        <taxon>Eukaryota</taxon>
        <taxon>Fungi</taxon>
        <taxon>Dikarya</taxon>
        <taxon>Ascomycota</taxon>
        <taxon>Pezizomycotina</taxon>
        <taxon>Sordariomycetes</taxon>
        <taxon>Hypocreomycetidae</taxon>
        <taxon>Glomerellales</taxon>
        <taxon>Glomerellaceae</taxon>
        <taxon>Colletotrichum</taxon>
        <taxon>Colletotrichum acutatum species complex</taxon>
    </lineage>
</organism>
<dbReference type="EMBL" id="JAHMHQ010000007">
    <property type="protein sequence ID" value="KAK1638297.1"/>
    <property type="molecule type" value="Genomic_DNA"/>
</dbReference>
<comment type="caution">
    <text evidence="1">The sequence shown here is derived from an EMBL/GenBank/DDBJ whole genome shotgun (WGS) entry which is preliminary data.</text>
</comment>
<gene>
    <name evidence="1" type="ORF">BDP81DRAFT_205749</name>
</gene>
<name>A0AAI9ZXB8_9PEZI</name>
<accession>A0AAI9ZXB8</accession>
<dbReference type="Proteomes" id="UP001243989">
    <property type="component" value="Unassembled WGS sequence"/>
</dbReference>
<dbReference type="AlphaFoldDB" id="A0AAI9ZXB8"/>
<proteinExistence type="predicted"/>
<protein>
    <submittedName>
        <fullName evidence="1">Uncharacterized protein</fullName>
    </submittedName>
</protein>
<dbReference type="GeneID" id="85467465"/>
<dbReference type="RefSeq" id="XP_060446904.1">
    <property type="nucleotide sequence ID" value="XM_060582603.1"/>
</dbReference>
<keyword evidence="2" id="KW-1185">Reference proteome</keyword>